<reference evidence="1 2" key="1">
    <citation type="submission" date="2015-09" db="EMBL/GenBank/DDBJ databases">
        <title>Spore heat resistance.</title>
        <authorList>
            <person name="Boekhorst J."/>
            <person name="Berendsen E.M."/>
            <person name="Wells-Bennik M.H."/>
            <person name="Kuipers O.P."/>
        </authorList>
    </citation>
    <scope>NUCLEOTIDE SEQUENCE [LARGE SCALE GENOMIC DNA]</scope>
    <source>
        <strain evidence="1 2">B4122</strain>
    </source>
</reference>
<dbReference type="RefSeq" id="WP_234398213.1">
    <property type="nucleotide sequence ID" value="NZ_JAHHYX010000001.1"/>
</dbReference>
<evidence type="ECO:0000313" key="2">
    <source>
        <dbReference type="Proteomes" id="UP000076442"/>
    </source>
</evidence>
<gene>
    <name evidence="1" type="ORF">B4122_0191</name>
</gene>
<dbReference type="AlphaFoldDB" id="A0AAP1E6K2"/>
<protein>
    <submittedName>
        <fullName evidence="1">Uncharacterized protein</fullName>
    </submittedName>
</protein>
<name>A0AAP1E6K2_BACIU</name>
<comment type="caution">
    <text evidence="1">The sequence shown here is derived from an EMBL/GenBank/DDBJ whole genome shotgun (WGS) entry which is preliminary data.</text>
</comment>
<evidence type="ECO:0000313" key="1">
    <source>
        <dbReference type="EMBL" id="KZD95219.1"/>
    </source>
</evidence>
<organism evidence="1 2">
    <name type="scientific">Bacillus subtilis</name>
    <dbReference type="NCBI Taxonomy" id="1423"/>
    <lineage>
        <taxon>Bacteria</taxon>
        <taxon>Bacillati</taxon>
        <taxon>Bacillota</taxon>
        <taxon>Bacilli</taxon>
        <taxon>Bacillales</taxon>
        <taxon>Bacillaceae</taxon>
        <taxon>Bacillus</taxon>
    </lineage>
</organism>
<sequence length="52" mass="5914">MNMVKNGDSIKVVFVFQKSEQIKEVELNSAQLSAFIKLKTGMDRNIQPESQN</sequence>
<dbReference type="EMBL" id="LJZV01000001">
    <property type="protein sequence ID" value="KZD95219.1"/>
    <property type="molecule type" value="Genomic_DNA"/>
</dbReference>
<dbReference type="Proteomes" id="UP000076442">
    <property type="component" value="Unassembled WGS sequence"/>
</dbReference>
<proteinExistence type="predicted"/>
<accession>A0AAP1E6K2</accession>